<gene>
    <name evidence="1" type="ORF">P872_04525</name>
</gene>
<name>U5C313_9BACT</name>
<dbReference type="Proteomes" id="UP000016843">
    <property type="component" value="Unassembled WGS sequence"/>
</dbReference>
<proteinExistence type="predicted"/>
<evidence type="ECO:0000313" key="1">
    <source>
        <dbReference type="EMBL" id="ERM82582.1"/>
    </source>
</evidence>
<keyword evidence="2" id="KW-1185">Reference proteome</keyword>
<evidence type="ECO:0000313" key="2">
    <source>
        <dbReference type="Proteomes" id="UP000016843"/>
    </source>
</evidence>
<accession>U5C313</accession>
<protein>
    <submittedName>
        <fullName evidence="1">Uncharacterized protein</fullName>
    </submittedName>
</protein>
<dbReference type="AlphaFoldDB" id="U5C313"/>
<sequence length="86" mass="10121">MIRYPDCFYFLESKVKGSISRDLIKSNDKSTANPKSLKGIKISQTNGYRTNAMMAMGQHKIKRINQRRKLVITRHVFRLNLQFLFQ</sequence>
<comment type="caution">
    <text evidence="1">The sequence shown here is derived from an EMBL/GenBank/DDBJ whole genome shotgun (WGS) entry which is preliminary data.</text>
</comment>
<organism evidence="1 2">
    <name type="scientific">Rhodonellum psychrophilum GCM71 = DSM 17998</name>
    <dbReference type="NCBI Taxonomy" id="1123057"/>
    <lineage>
        <taxon>Bacteria</taxon>
        <taxon>Pseudomonadati</taxon>
        <taxon>Bacteroidota</taxon>
        <taxon>Cytophagia</taxon>
        <taxon>Cytophagales</taxon>
        <taxon>Cytophagaceae</taxon>
        <taxon>Rhodonellum</taxon>
    </lineage>
</organism>
<dbReference type="EMBL" id="AWXR01000024">
    <property type="protein sequence ID" value="ERM82582.1"/>
    <property type="molecule type" value="Genomic_DNA"/>
</dbReference>
<reference evidence="1 2" key="1">
    <citation type="journal article" date="2013" name="Genome Announc.">
        <title>Draft Genome Sequence of the Psychrophilic and Alkaliphilic Rhodonellum psychrophilum Strain GCM71T.</title>
        <authorList>
            <person name="Hauptmann A.L."/>
            <person name="Glaring M.A."/>
            <person name="Hallin P.F."/>
            <person name="Prieme A."/>
            <person name="Stougaard P."/>
        </authorList>
    </citation>
    <scope>NUCLEOTIDE SEQUENCE [LARGE SCALE GENOMIC DNA]</scope>
    <source>
        <strain evidence="1 2">GCM71</strain>
    </source>
</reference>